<dbReference type="Pfam" id="PF12796">
    <property type="entry name" value="Ank_2"/>
    <property type="match status" value="1"/>
</dbReference>
<dbReference type="Gene3D" id="1.25.40.20">
    <property type="entry name" value="Ankyrin repeat-containing domain"/>
    <property type="match status" value="2"/>
</dbReference>
<gene>
    <name evidence="6" type="ORF">Lwal_2971</name>
</gene>
<feature type="signal peptide" evidence="4">
    <location>
        <begin position="1"/>
        <end position="22"/>
    </location>
</feature>
<dbReference type="InterPro" id="IPR009739">
    <property type="entry name" value="LprI-like_N"/>
</dbReference>
<evidence type="ECO:0000313" key="7">
    <source>
        <dbReference type="Proteomes" id="UP000054729"/>
    </source>
</evidence>
<feature type="domain" description="Lysozyme inhibitor LprI-like N-terminal" evidence="5">
    <location>
        <begin position="29"/>
        <end position="105"/>
    </location>
</feature>
<dbReference type="STRING" id="66969.Lwal_2971"/>
<dbReference type="Pfam" id="PF00023">
    <property type="entry name" value="Ank"/>
    <property type="match status" value="1"/>
</dbReference>
<dbReference type="InterPro" id="IPR036770">
    <property type="entry name" value="Ankyrin_rpt-contain_sf"/>
</dbReference>
<dbReference type="Proteomes" id="UP000054729">
    <property type="component" value="Unassembled WGS sequence"/>
</dbReference>
<dbReference type="RefSeq" id="WP_058481578.1">
    <property type="nucleotide sequence ID" value="NZ_CAAAIQ010000010.1"/>
</dbReference>
<evidence type="ECO:0000256" key="1">
    <source>
        <dbReference type="ARBA" id="ARBA00022737"/>
    </source>
</evidence>
<dbReference type="PATRIC" id="fig|66969.6.peg.3230"/>
<dbReference type="Gene3D" id="1.20.1270.180">
    <property type="match status" value="1"/>
</dbReference>
<keyword evidence="1" id="KW-0677">Repeat</keyword>
<dbReference type="InterPro" id="IPR002110">
    <property type="entry name" value="Ankyrin_rpt"/>
</dbReference>
<proteinExistence type="predicted"/>
<organism evidence="6 7">
    <name type="scientific">Legionella waltersii</name>
    <dbReference type="NCBI Taxonomy" id="66969"/>
    <lineage>
        <taxon>Bacteria</taxon>
        <taxon>Pseudomonadati</taxon>
        <taxon>Pseudomonadota</taxon>
        <taxon>Gammaproteobacteria</taxon>
        <taxon>Legionellales</taxon>
        <taxon>Legionellaceae</taxon>
        <taxon>Legionella</taxon>
    </lineage>
</organism>
<dbReference type="OrthoDB" id="6608320at2"/>
<dbReference type="PROSITE" id="PS50297">
    <property type="entry name" value="ANK_REP_REGION"/>
    <property type="match status" value="2"/>
</dbReference>
<feature type="repeat" description="ANK" evidence="3">
    <location>
        <begin position="422"/>
        <end position="454"/>
    </location>
</feature>
<feature type="chain" id="PRO_5006919263" evidence="4">
    <location>
        <begin position="23"/>
        <end position="515"/>
    </location>
</feature>
<evidence type="ECO:0000259" key="5">
    <source>
        <dbReference type="Pfam" id="PF07007"/>
    </source>
</evidence>
<accession>A0A0W1A0N4</accession>
<sequence length="515" mass="58275">MNSPSFFIFILLIIGLNTTALSNQPSFDCHKARTPTEKEICANPTLAKLDNDLATTYESLKNHPTGRLTISVNTLVADQRNWLKERDKNNCHNECLIKKYEERIALLSFPGAPKQLSTQAVKALITYFTDKTCEDITRTDINDWFITDGMSEFACKSYQVNPKIASRLFGSCYGSNKDNFTPSCDFMHQAKQIDGLQQYISLLATLYGPDTNACGTLRYGQYRAQNSALGEALYDIDVNSTNLNDSLLHHYSLTSLWNKKQYQQYRQFKQHAESGLERYYVKQFHLDANKAKFIATYHANNLAQAYVGHVSSRNSWGLQTLDAYLKNGTLPSNDDYQYEIILKLNAAPSDIQEAKPEILAYFLTIAVVNQYSIDDIKKLIDDGANLKNPKLSDTALMNAVTRPDVVKLLIDHGANVNAQNAFGKTALMYAIQYENFTTVKLLVENKADVNLATFGPMDDCEYEIQVGNRTPLMYAAWQGNNEIVNYLISKGAKIDNKDTDGHDYHFYKPSSWRKQ</sequence>
<dbReference type="PANTHER" id="PTHR24189:SF50">
    <property type="entry name" value="ANKYRIN REPEAT AND SOCS BOX PROTEIN 2"/>
    <property type="match status" value="1"/>
</dbReference>
<dbReference type="EMBL" id="LNZB01000060">
    <property type="protein sequence ID" value="KTD74930.1"/>
    <property type="molecule type" value="Genomic_DNA"/>
</dbReference>
<dbReference type="PROSITE" id="PS50088">
    <property type="entry name" value="ANK_REPEAT"/>
    <property type="match status" value="2"/>
</dbReference>
<dbReference type="AlphaFoldDB" id="A0A0W1A0N4"/>
<evidence type="ECO:0000256" key="3">
    <source>
        <dbReference type="PROSITE-ProRule" id="PRU00023"/>
    </source>
</evidence>
<evidence type="ECO:0000313" key="6">
    <source>
        <dbReference type="EMBL" id="KTD74930.1"/>
    </source>
</evidence>
<keyword evidence="4" id="KW-0732">Signal</keyword>
<feature type="repeat" description="ANK" evidence="3">
    <location>
        <begin position="467"/>
        <end position="499"/>
    </location>
</feature>
<protein>
    <submittedName>
        <fullName evidence="6">Ankyrin repeats (3 copies)</fullName>
    </submittedName>
</protein>
<dbReference type="SUPFAM" id="SSF48403">
    <property type="entry name" value="Ankyrin repeat"/>
    <property type="match status" value="1"/>
</dbReference>
<evidence type="ECO:0000256" key="2">
    <source>
        <dbReference type="ARBA" id="ARBA00023043"/>
    </source>
</evidence>
<comment type="caution">
    <text evidence="6">The sequence shown here is derived from an EMBL/GenBank/DDBJ whole genome shotgun (WGS) entry which is preliminary data.</text>
</comment>
<dbReference type="InterPro" id="IPR050745">
    <property type="entry name" value="Multifunctional_regulatory"/>
</dbReference>
<name>A0A0W1A0N4_9GAMM</name>
<evidence type="ECO:0000256" key="4">
    <source>
        <dbReference type="SAM" id="SignalP"/>
    </source>
</evidence>
<dbReference type="PANTHER" id="PTHR24189">
    <property type="entry name" value="MYOTROPHIN"/>
    <property type="match status" value="1"/>
</dbReference>
<dbReference type="SMART" id="SM00248">
    <property type="entry name" value="ANK"/>
    <property type="match status" value="3"/>
</dbReference>
<reference evidence="6 7" key="1">
    <citation type="submission" date="2015-11" db="EMBL/GenBank/DDBJ databases">
        <title>Genomic analysis of 38 Legionella species identifies large and diverse effector repertoires.</title>
        <authorList>
            <person name="Burstein D."/>
            <person name="Amaro F."/>
            <person name="Zusman T."/>
            <person name="Lifshitz Z."/>
            <person name="Cohen O."/>
            <person name="Gilbert J.A."/>
            <person name="Pupko T."/>
            <person name="Shuman H.A."/>
            <person name="Segal G."/>
        </authorList>
    </citation>
    <scope>NUCLEOTIDE SEQUENCE [LARGE SCALE GENOMIC DNA]</scope>
    <source>
        <strain evidence="6 7">ATCC 51914</strain>
    </source>
</reference>
<keyword evidence="7" id="KW-1185">Reference proteome</keyword>
<keyword evidence="2 3" id="KW-0040">ANK repeat</keyword>
<dbReference type="Pfam" id="PF07007">
    <property type="entry name" value="LprI"/>
    <property type="match status" value="1"/>
</dbReference>